<proteinExistence type="inferred from homology"/>
<dbReference type="GO" id="GO:0016829">
    <property type="term" value="F:lyase activity"/>
    <property type="evidence" value="ECO:0007669"/>
    <property type="project" value="UniProtKB-KW"/>
</dbReference>
<dbReference type="KEGG" id="cgrn:4412665_00615"/>
<evidence type="ECO:0000313" key="6">
    <source>
        <dbReference type="EMBL" id="SNV31456.1"/>
    </source>
</evidence>
<reference evidence="6 7" key="1">
    <citation type="submission" date="2017-06" db="EMBL/GenBank/DDBJ databases">
        <authorList>
            <consortium name="Pathogen Informatics"/>
        </authorList>
    </citation>
    <scope>NUCLEOTIDE SEQUENCE [LARGE SCALE GENOMIC DNA]</scope>
    <source>
        <strain evidence="6 7">NCTC11865</strain>
    </source>
</reference>
<accession>A0A239WBL2</accession>
<dbReference type="Gene3D" id="3.20.20.70">
    <property type="entry name" value="Aldolase class I"/>
    <property type="match status" value="1"/>
</dbReference>
<dbReference type="CDD" id="cd00452">
    <property type="entry name" value="KDPG_aldolase"/>
    <property type="match status" value="1"/>
</dbReference>
<keyword evidence="5" id="KW-0119">Carbohydrate metabolism</keyword>
<dbReference type="SUPFAM" id="SSF51569">
    <property type="entry name" value="Aldolase"/>
    <property type="match status" value="1"/>
</dbReference>
<evidence type="ECO:0000256" key="2">
    <source>
        <dbReference type="ARBA" id="ARBA00006906"/>
    </source>
</evidence>
<keyword evidence="4" id="KW-0456">Lyase</keyword>
<comment type="pathway">
    <text evidence="1">Carbohydrate acid metabolism.</text>
</comment>
<dbReference type="InterPro" id="IPR000887">
    <property type="entry name" value="Aldlse_KDPG_KHG"/>
</dbReference>
<dbReference type="eggNOG" id="COG0800">
    <property type="taxonomic scope" value="Bacteria"/>
</dbReference>
<evidence type="ECO:0000313" key="7">
    <source>
        <dbReference type="Proteomes" id="UP000215332"/>
    </source>
</evidence>
<evidence type="ECO:0000256" key="5">
    <source>
        <dbReference type="ARBA" id="ARBA00023277"/>
    </source>
</evidence>
<comment type="similarity">
    <text evidence="2">Belongs to the KHG/KDPG aldolase family.</text>
</comment>
<protein>
    <submittedName>
        <fullName evidence="6">Keto-hydroxyglutarate-aldolase/keto-deoxy-phosphogluconate aldolase</fullName>
    </submittedName>
</protein>
<dbReference type="EMBL" id="LT906441">
    <property type="protein sequence ID" value="SNV31456.1"/>
    <property type="molecule type" value="Genomic_DNA"/>
</dbReference>
<dbReference type="InterPro" id="IPR013785">
    <property type="entry name" value="Aldolase_TIM"/>
</dbReference>
<evidence type="ECO:0000256" key="1">
    <source>
        <dbReference type="ARBA" id="ARBA00004761"/>
    </source>
</evidence>
<evidence type="ECO:0000256" key="4">
    <source>
        <dbReference type="ARBA" id="ARBA00023239"/>
    </source>
</evidence>
<dbReference type="AlphaFoldDB" id="A0A239WBL2"/>
<organism evidence="6 7">
    <name type="scientific">Cutibacterium granulosum</name>
    <dbReference type="NCBI Taxonomy" id="33011"/>
    <lineage>
        <taxon>Bacteria</taxon>
        <taxon>Bacillati</taxon>
        <taxon>Actinomycetota</taxon>
        <taxon>Actinomycetes</taxon>
        <taxon>Propionibacteriales</taxon>
        <taxon>Propionibacteriaceae</taxon>
        <taxon>Cutibacterium</taxon>
    </lineage>
</organism>
<dbReference type="Proteomes" id="UP000215332">
    <property type="component" value="Chromosome 1"/>
</dbReference>
<dbReference type="RefSeq" id="WP_065860822.1">
    <property type="nucleotide sequence ID" value="NZ_LT906441.1"/>
</dbReference>
<evidence type="ECO:0000256" key="3">
    <source>
        <dbReference type="ARBA" id="ARBA00011233"/>
    </source>
</evidence>
<comment type="subunit">
    <text evidence="3">Homotrimer.</text>
</comment>
<gene>
    <name evidence="6" type="ORF">SAMEA4412665_00615</name>
</gene>
<name>A0A239WBL2_9ACTN</name>
<dbReference type="PANTHER" id="PTHR30246">
    <property type="entry name" value="2-KETO-3-DEOXY-6-PHOSPHOGLUCONATE ALDOLASE"/>
    <property type="match status" value="1"/>
</dbReference>
<sequence length="222" mass="23325">MTNDPAQPGDARLEFPAEVARGRLIAVLPSAPASSLMAPVEVMIQERIRAFSLPAHDVELRRALLLIFGVRACFGVHGHLEAQEAAELADDGQCRVGFVLGSGLDDETIASLHEAGVPVADDALTPGEVRHTWARGLDAVQVIPADMASASYGQTLGELAPGVPVIARGGVGSYAVRRWLESGALAVCGDDSLVGDVVEDANMNALRERCRGLRAVVDDVEA</sequence>
<dbReference type="PANTHER" id="PTHR30246:SF1">
    <property type="entry name" value="2-DEHYDRO-3-DEOXY-6-PHOSPHOGALACTONATE ALDOLASE-RELATED"/>
    <property type="match status" value="1"/>
</dbReference>